<dbReference type="AlphaFoldDB" id="A0A5J4ZXX5"/>
<name>A0A5J4ZXX5_9ASTE</name>
<evidence type="ECO:0000256" key="1">
    <source>
        <dbReference type="ARBA" id="ARBA00022491"/>
    </source>
</evidence>
<reference evidence="5 6" key="1">
    <citation type="submission" date="2019-09" db="EMBL/GenBank/DDBJ databases">
        <title>A chromosome-level genome assembly of the Chinese tupelo Nyssa sinensis.</title>
        <authorList>
            <person name="Yang X."/>
            <person name="Kang M."/>
            <person name="Yang Y."/>
            <person name="Xiong H."/>
            <person name="Wang M."/>
            <person name="Zhang Z."/>
            <person name="Wang Z."/>
            <person name="Wu H."/>
            <person name="Ma T."/>
            <person name="Liu J."/>
            <person name="Xi Z."/>
        </authorList>
    </citation>
    <scope>NUCLEOTIDE SEQUENCE [LARGE SCALE GENOMIC DNA]</scope>
    <source>
        <strain evidence="5">J267</strain>
        <tissue evidence="5">Leaf</tissue>
    </source>
</reference>
<evidence type="ECO:0000313" key="5">
    <source>
        <dbReference type="EMBL" id="KAA8523140.1"/>
    </source>
</evidence>
<dbReference type="GO" id="GO:0003700">
    <property type="term" value="F:DNA-binding transcription factor activity"/>
    <property type="evidence" value="ECO:0007669"/>
    <property type="project" value="InterPro"/>
</dbReference>
<feature type="region of interest" description="Disordered" evidence="4">
    <location>
        <begin position="1"/>
        <end position="40"/>
    </location>
</feature>
<dbReference type="EMBL" id="CM018047">
    <property type="protein sequence ID" value="KAA8523140.1"/>
    <property type="molecule type" value="Genomic_DNA"/>
</dbReference>
<evidence type="ECO:0000256" key="2">
    <source>
        <dbReference type="ARBA" id="ARBA00023015"/>
    </source>
</evidence>
<keyword evidence="1" id="KW-0678">Repressor</keyword>
<dbReference type="PANTHER" id="PTHR33388:SF18">
    <property type="entry name" value="PROTEIN SPEAR1"/>
    <property type="match status" value="1"/>
</dbReference>
<feature type="compositionally biased region" description="Low complexity" evidence="4">
    <location>
        <begin position="172"/>
        <end position="183"/>
    </location>
</feature>
<evidence type="ECO:0000256" key="4">
    <source>
        <dbReference type="SAM" id="MobiDB-lite"/>
    </source>
</evidence>
<evidence type="ECO:0000256" key="3">
    <source>
        <dbReference type="ARBA" id="ARBA00023163"/>
    </source>
</evidence>
<accession>A0A5J4ZXX5</accession>
<gene>
    <name evidence="5" type="ORF">F0562_009563</name>
</gene>
<feature type="region of interest" description="Disordered" evidence="4">
    <location>
        <begin position="159"/>
        <end position="196"/>
    </location>
</feature>
<dbReference type="OrthoDB" id="653455at2759"/>
<keyword evidence="3" id="KW-0804">Transcription</keyword>
<dbReference type="PANTHER" id="PTHR33388">
    <property type="entry name" value="OS01G0212500 PROTEIN"/>
    <property type="match status" value="1"/>
</dbReference>
<keyword evidence="6" id="KW-1185">Reference proteome</keyword>
<dbReference type="InterPro" id="IPR040356">
    <property type="entry name" value="SPEAR"/>
</dbReference>
<keyword evidence="2" id="KW-0805">Transcription regulation</keyword>
<sequence length="196" mass="21729">MGSSYFGEPNLGNERSGSSRKGKKSNSDKPKQPQRGLGVAQLEKLRLHSQMGCSYLPNSLHTSYPTNLNQEDMRLQAAYSSVPSSSSFSYSSSSSSSYGFHGHQNIMMGFGDVERANITYGDSQPNTTARWNPSNNMLETQHFAQQSMSTRHLLNLQVEDSQKKRKKDRCASMGSSSQNSDSSDTQELDLELRLSL</sequence>
<proteinExistence type="predicted"/>
<protein>
    <submittedName>
        <fullName evidence="5">Uncharacterized protein</fullName>
    </submittedName>
</protein>
<dbReference type="Proteomes" id="UP000325577">
    <property type="component" value="Linkage Group LG4"/>
</dbReference>
<evidence type="ECO:0000313" key="6">
    <source>
        <dbReference type="Proteomes" id="UP000325577"/>
    </source>
</evidence>
<organism evidence="5 6">
    <name type="scientific">Nyssa sinensis</name>
    <dbReference type="NCBI Taxonomy" id="561372"/>
    <lineage>
        <taxon>Eukaryota</taxon>
        <taxon>Viridiplantae</taxon>
        <taxon>Streptophyta</taxon>
        <taxon>Embryophyta</taxon>
        <taxon>Tracheophyta</taxon>
        <taxon>Spermatophyta</taxon>
        <taxon>Magnoliopsida</taxon>
        <taxon>eudicotyledons</taxon>
        <taxon>Gunneridae</taxon>
        <taxon>Pentapetalae</taxon>
        <taxon>asterids</taxon>
        <taxon>Cornales</taxon>
        <taxon>Nyssaceae</taxon>
        <taxon>Nyssa</taxon>
    </lineage>
</organism>